<evidence type="ECO:0000256" key="2">
    <source>
        <dbReference type="ARBA" id="ARBA00022857"/>
    </source>
</evidence>
<comment type="similarity">
    <text evidence="1">Belongs to the short-chain dehydrogenases/reductases (SDR) family.</text>
</comment>
<reference evidence="6" key="1">
    <citation type="submission" date="2024-06" db="EMBL/GenBank/DDBJ databases">
        <title>Multi-omics analyses provide insights into the biosynthesis of the anticancer antibiotic pleurotin in Hohenbuehelia grisea.</title>
        <authorList>
            <person name="Weaver J.A."/>
            <person name="Alberti F."/>
        </authorList>
    </citation>
    <scope>NUCLEOTIDE SEQUENCE [LARGE SCALE GENOMIC DNA]</scope>
    <source>
        <strain evidence="6">T-177</strain>
    </source>
</reference>
<dbReference type="CDD" id="cd05352">
    <property type="entry name" value="MDH-like_SDR_c"/>
    <property type="match status" value="1"/>
</dbReference>
<dbReference type="PROSITE" id="PS00061">
    <property type="entry name" value="ADH_SHORT"/>
    <property type="match status" value="1"/>
</dbReference>
<evidence type="ECO:0000259" key="4">
    <source>
        <dbReference type="SMART" id="SM00822"/>
    </source>
</evidence>
<keyword evidence="3" id="KW-0560">Oxidoreductase</keyword>
<dbReference type="EMBL" id="JASNQZ010000011">
    <property type="protein sequence ID" value="KAL0951832.1"/>
    <property type="molecule type" value="Genomic_DNA"/>
</dbReference>
<dbReference type="PRINTS" id="PR00080">
    <property type="entry name" value="SDRFAMILY"/>
</dbReference>
<feature type="domain" description="Ketoreductase" evidence="4">
    <location>
        <begin position="19"/>
        <end position="165"/>
    </location>
</feature>
<organism evidence="5 6">
    <name type="scientific">Hohenbuehelia grisea</name>
    <dbReference type="NCBI Taxonomy" id="104357"/>
    <lineage>
        <taxon>Eukaryota</taxon>
        <taxon>Fungi</taxon>
        <taxon>Dikarya</taxon>
        <taxon>Basidiomycota</taxon>
        <taxon>Agaricomycotina</taxon>
        <taxon>Agaricomycetes</taxon>
        <taxon>Agaricomycetidae</taxon>
        <taxon>Agaricales</taxon>
        <taxon>Pleurotineae</taxon>
        <taxon>Pleurotaceae</taxon>
        <taxon>Hohenbuehelia</taxon>
    </lineage>
</organism>
<dbReference type="PRINTS" id="PR00081">
    <property type="entry name" value="GDHRDH"/>
</dbReference>
<dbReference type="Proteomes" id="UP001556367">
    <property type="component" value="Unassembled WGS sequence"/>
</dbReference>
<dbReference type="PANTHER" id="PTHR43008">
    <property type="entry name" value="BENZIL REDUCTASE"/>
    <property type="match status" value="1"/>
</dbReference>
<dbReference type="SMART" id="SM00822">
    <property type="entry name" value="PKS_KR"/>
    <property type="match status" value="1"/>
</dbReference>
<evidence type="ECO:0000313" key="6">
    <source>
        <dbReference type="Proteomes" id="UP001556367"/>
    </source>
</evidence>
<accession>A0ABR3J8A8</accession>
<dbReference type="SUPFAM" id="SSF51735">
    <property type="entry name" value="NAD(P)-binding Rossmann-fold domains"/>
    <property type="match status" value="1"/>
</dbReference>
<keyword evidence="2" id="KW-0521">NADP</keyword>
<comment type="caution">
    <text evidence="5">The sequence shown here is derived from an EMBL/GenBank/DDBJ whole genome shotgun (WGS) entry which is preliminary data.</text>
</comment>
<keyword evidence="6" id="KW-1185">Reference proteome</keyword>
<evidence type="ECO:0000256" key="1">
    <source>
        <dbReference type="ARBA" id="ARBA00006484"/>
    </source>
</evidence>
<proteinExistence type="inferred from homology"/>
<evidence type="ECO:0000313" key="5">
    <source>
        <dbReference type="EMBL" id="KAL0951832.1"/>
    </source>
</evidence>
<sequence length="270" mass="29081">MSKMFHSKAKGFAIDFAKKCIVVTGGNRGIGLAFTRAVAQAGANVAVIYRSSSDAEDVAAKVAKEFNVKVKAFKCDVSDTDVVNETISAIEDQMGPVTGLVANAGISVPKPAFDLTHEDFTRVYDVNVFGVFNVARAVAKLWVDRKHQGGSIVITSSMSSQIINQQGINQPLRQVFYNSSKAAVSNLTKGLASEWAQYGIRVNALSPGYVNTDQTSGMDKSIRDYQAKALPLGRFAEPHEMTGQALLLLSDHASYMTGGEYFVDGGQLVW</sequence>
<dbReference type="InterPro" id="IPR020904">
    <property type="entry name" value="Sc_DH/Rdtase_CS"/>
</dbReference>
<gene>
    <name evidence="5" type="ORF">HGRIS_008494</name>
</gene>
<dbReference type="Pfam" id="PF13561">
    <property type="entry name" value="adh_short_C2"/>
    <property type="match status" value="1"/>
</dbReference>
<dbReference type="InterPro" id="IPR057326">
    <property type="entry name" value="KR_dom"/>
</dbReference>
<dbReference type="InterPro" id="IPR036291">
    <property type="entry name" value="NAD(P)-bd_dom_sf"/>
</dbReference>
<dbReference type="Gene3D" id="3.40.50.720">
    <property type="entry name" value="NAD(P)-binding Rossmann-like Domain"/>
    <property type="match status" value="1"/>
</dbReference>
<protein>
    <recommendedName>
        <fullName evidence="4">Ketoreductase domain-containing protein</fullName>
    </recommendedName>
</protein>
<dbReference type="PANTHER" id="PTHR43008:SF6">
    <property type="entry name" value="NADP-DEPENDENT MANNITOL DEHYDROGENASE"/>
    <property type="match status" value="1"/>
</dbReference>
<dbReference type="InterPro" id="IPR002347">
    <property type="entry name" value="SDR_fam"/>
</dbReference>
<evidence type="ECO:0000256" key="3">
    <source>
        <dbReference type="ARBA" id="ARBA00023002"/>
    </source>
</evidence>
<name>A0ABR3J8A8_9AGAR</name>